<dbReference type="GO" id="GO:0016491">
    <property type="term" value="F:oxidoreductase activity"/>
    <property type="evidence" value="ECO:0007669"/>
    <property type="project" value="InterPro"/>
</dbReference>
<dbReference type="Gene3D" id="3.40.50.720">
    <property type="entry name" value="NAD(P)-binding Rossmann-like Domain"/>
    <property type="match status" value="1"/>
</dbReference>
<accession>A0A919IL91</accession>
<reference evidence="1" key="1">
    <citation type="submission" date="2021-01" db="EMBL/GenBank/DDBJ databases">
        <title>Whole genome shotgun sequence of Actinoplanes cyaneus NBRC 14990.</title>
        <authorList>
            <person name="Komaki H."/>
            <person name="Tamura T."/>
        </authorList>
    </citation>
    <scope>NUCLEOTIDE SEQUENCE</scope>
    <source>
        <strain evidence="1">NBRC 14990</strain>
    </source>
</reference>
<dbReference type="SUPFAM" id="SSF69572">
    <property type="entry name" value="Activating enzymes of the ubiquitin-like proteins"/>
    <property type="match status" value="1"/>
</dbReference>
<dbReference type="AlphaFoldDB" id="A0A919IL91"/>
<dbReference type="Proteomes" id="UP000619479">
    <property type="component" value="Unassembled WGS sequence"/>
</dbReference>
<protein>
    <recommendedName>
        <fullName evidence="3">Nitroreductase domain-containing protein</fullName>
    </recommendedName>
</protein>
<dbReference type="PANTHER" id="PTHR43745:SF2">
    <property type="entry name" value="NITROREDUCTASE MJ1384-RELATED"/>
    <property type="match status" value="1"/>
</dbReference>
<evidence type="ECO:0008006" key="3">
    <source>
        <dbReference type="Google" id="ProtNLM"/>
    </source>
</evidence>
<keyword evidence="2" id="KW-1185">Reference proteome</keyword>
<sequence length="543" mass="57170">MIQVEETTRTDGRMDAATMAYAVATDPQFAPPARPCLAAGLVQVPLVDGVAFVGTGNRQTVLRGRSAVQLVPRLLPYLDGTRTVAELAEALPRVPLKSLHGCVSLLYVSGLLQDGPVGEVVEVIPPEVAGYLGRNLDTTRVNRSRNEACERLARTRVLVAGAGPLAATLRAELAGAGADAHPWAGEELTAGDFLVAVDDGDAAAMAKVDAACREAGVSWLRTAAGANTAEVGPLFDARYTCCHDCFARNRSGPAGVPSPARAAAWVALAVTETVHLLSRVGQTPSMQVCTVYDLNEWSQLAVGAFRRPGCPVCLPADPNAATQTPPVAHRYEQAVAFPAREWLNPKEHQAHYRPANHALQRYNKEFKAAPRLALGDGSLSDLLRRTAGLRDLGDNGLPGQISRWAPTGGNLGSVQAYLLASGVEGLDPGWYFYQRADHSLGRVRAASAGACPELEETGPSALLVLTGALAVVGAKYFDFAYRILGLDAGCALAQLSAVAATHGITSRFATRWDDTAIHDALRTDPDTEPVTAVIALDGIAGGL</sequence>
<dbReference type="InterPro" id="IPR035985">
    <property type="entry name" value="Ubiquitin-activating_enz"/>
</dbReference>
<gene>
    <name evidence="1" type="ORF">Acy02nite_33690</name>
</gene>
<dbReference type="SUPFAM" id="SSF55469">
    <property type="entry name" value="FMN-dependent nitroreductase-like"/>
    <property type="match status" value="1"/>
</dbReference>
<evidence type="ECO:0000313" key="1">
    <source>
        <dbReference type="EMBL" id="GID65488.1"/>
    </source>
</evidence>
<dbReference type="GO" id="GO:0008641">
    <property type="term" value="F:ubiquitin-like modifier activating enzyme activity"/>
    <property type="evidence" value="ECO:0007669"/>
    <property type="project" value="InterPro"/>
</dbReference>
<proteinExistence type="predicted"/>
<dbReference type="EMBL" id="BOMH01000025">
    <property type="protein sequence ID" value="GID65488.1"/>
    <property type="molecule type" value="Genomic_DNA"/>
</dbReference>
<dbReference type="InterPro" id="IPR052544">
    <property type="entry name" value="Bacteriocin_Proc_Enz"/>
</dbReference>
<dbReference type="PANTHER" id="PTHR43745">
    <property type="entry name" value="NITROREDUCTASE MJ1384-RELATED"/>
    <property type="match status" value="1"/>
</dbReference>
<organism evidence="1 2">
    <name type="scientific">Actinoplanes cyaneus</name>
    <dbReference type="NCBI Taxonomy" id="52696"/>
    <lineage>
        <taxon>Bacteria</taxon>
        <taxon>Bacillati</taxon>
        <taxon>Actinomycetota</taxon>
        <taxon>Actinomycetes</taxon>
        <taxon>Micromonosporales</taxon>
        <taxon>Micromonosporaceae</taxon>
        <taxon>Actinoplanes</taxon>
    </lineage>
</organism>
<evidence type="ECO:0000313" key="2">
    <source>
        <dbReference type="Proteomes" id="UP000619479"/>
    </source>
</evidence>
<dbReference type="RefSeq" id="WP_203741576.1">
    <property type="nucleotide sequence ID" value="NZ_BAAAUC010000003.1"/>
</dbReference>
<name>A0A919IL91_9ACTN</name>
<dbReference type="InterPro" id="IPR000415">
    <property type="entry name" value="Nitroreductase-like"/>
</dbReference>
<comment type="caution">
    <text evidence="1">The sequence shown here is derived from an EMBL/GenBank/DDBJ whole genome shotgun (WGS) entry which is preliminary data.</text>
</comment>
<dbReference type="Gene3D" id="3.40.109.10">
    <property type="entry name" value="NADH Oxidase"/>
    <property type="match status" value="1"/>
</dbReference>